<dbReference type="EMBL" id="AP025592">
    <property type="protein sequence ID" value="BDG07205.1"/>
    <property type="molecule type" value="Genomic_DNA"/>
</dbReference>
<evidence type="ECO:0000256" key="1">
    <source>
        <dbReference type="ARBA" id="ARBA00022553"/>
    </source>
</evidence>
<dbReference type="PROSITE" id="PS50110">
    <property type="entry name" value="RESPONSE_REGULATORY"/>
    <property type="match status" value="1"/>
</dbReference>
<reference evidence="9" key="1">
    <citation type="journal article" date="2022" name="Int. J. Syst. Evol. Microbiol.">
        <title>Anaeromyxobacter oryzae sp. nov., Anaeromyxobacter diazotrophicus sp. nov. and Anaeromyxobacter paludicola sp. nov., isolated from paddy soils.</title>
        <authorList>
            <person name="Itoh H."/>
            <person name="Xu Z."/>
            <person name="Mise K."/>
            <person name="Masuda Y."/>
            <person name="Ushijima N."/>
            <person name="Hayakawa C."/>
            <person name="Shiratori Y."/>
            <person name="Senoo K."/>
        </authorList>
    </citation>
    <scope>NUCLEOTIDE SEQUENCE [LARGE SCALE GENOMIC DNA]</scope>
    <source>
        <strain evidence="9">Red630</strain>
    </source>
</reference>
<evidence type="ECO:0000256" key="5">
    <source>
        <dbReference type="ARBA" id="ARBA00023163"/>
    </source>
</evidence>
<keyword evidence="5" id="KW-0804">Transcription</keyword>
<name>A0ABN6N1W9_9BACT</name>
<dbReference type="InterPro" id="IPR011006">
    <property type="entry name" value="CheY-like_superfamily"/>
</dbReference>
<dbReference type="PANTHER" id="PTHR48111">
    <property type="entry name" value="REGULATOR OF RPOS"/>
    <property type="match status" value="1"/>
</dbReference>
<keyword evidence="3" id="KW-0805">Transcription regulation</keyword>
<evidence type="ECO:0000313" key="8">
    <source>
        <dbReference type="EMBL" id="BDG07205.1"/>
    </source>
</evidence>
<feature type="domain" description="Response regulatory" evidence="7">
    <location>
        <begin position="20"/>
        <end position="146"/>
    </location>
</feature>
<evidence type="ECO:0000256" key="2">
    <source>
        <dbReference type="ARBA" id="ARBA00023012"/>
    </source>
</evidence>
<keyword evidence="4" id="KW-0238">DNA-binding</keyword>
<gene>
    <name evidence="8" type="ORF">AMPC_03180</name>
</gene>
<dbReference type="PANTHER" id="PTHR48111:SF1">
    <property type="entry name" value="TWO-COMPONENT RESPONSE REGULATOR ORR33"/>
    <property type="match status" value="1"/>
</dbReference>
<evidence type="ECO:0000256" key="4">
    <source>
        <dbReference type="ARBA" id="ARBA00023125"/>
    </source>
</evidence>
<evidence type="ECO:0000259" key="7">
    <source>
        <dbReference type="PROSITE" id="PS50110"/>
    </source>
</evidence>
<dbReference type="Proteomes" id="UP001162734">
    <property type="component" value="Chromosome"/>
</dbReference>
<dbReference type="RefSeq" id="WP_248343807.1">
    <property type="nucleotide sequence ID" value="NZ_AP025592.1"/>
</dbReference>
<dbReference type="Pfam" id="PF00072">
    <property type="entry name" value="Response_reg"/>
    <property type="match status" value="1"/>
</dbReference>
<dbReference type="Gene3D" id="3.40.50.2300">
    <property type="match status" value="1"/>
</dbReference>
<dbReference type="InterPro" id="IPR039420">
    <property type="entry name" value="WalR-like"/>
</dbReference>
<dbReference type="CDD" id="cd00156">
    <property type="entry name" value="REC"/>
    <property type="match status" value="1"/>
</dbReference>
<organism evidence="8 9">
    <name type="scientific">Anaeromyxobacter paludicola</name>
    <dbReference type="NCBI Taxonomy" id="2918171"/>
    <lineage>
        <taxon>Bacteria</taxon>
        <taxon>Pseudomonadati</taxon>
        <taxon>Myxococcota</taxon>
        <taxon>Myxococcia</taxon>
        <taxon>Myxococcales</taxon>
        <taxon>Cystobacterineae</taxon>
        <taxon>Anaeromyxobacteraceae</taxon>
        <taxon>Anaeromyxobacter</taxon>
    </lineage>
</organism>
<dbReference type="SUPFAM" id="SSF52172">
    <property type="entry name" value="CheY-like"/>
    <property type="match status" value="1"/>
</dbReference>
<accession>A0ABN6N1W9</accession>
<sequence length="249" mass="27934">MTARDRKTAKWDRPEEHDHVLLIADDDQHRLDLLREHLAQIPGRPRAAVLGRYPRFKLRIARDGEEVSEQLSPETTVLAIDLGMPRRSGLEVIEEVRPRRSDLAILAYTAGARATEAVAAMMAGADHFHELNDMEGFEHALELAIDRRRLAKLIERSHAEAEEARSRLARLAGMSTSLPGLRVPQDREAVIPFHVAAQRYLAASAKLYEGDARGLAEKLGVSYFAMRRLLKRFGVPLPSRPRKEGTSKG</sequence>
<feature type="modified residue" description="4-aspartylphosphate" evidence="6">
    <location>
        <position position="81"/>
    </location>
</feature>
<evidence type="ECO:0000313" key="9">
    <source>
        <dbReference type="Proteomes" id="UP001162734"/>
    </source>
</evidence>
<keyword evidence="9" id="KW-1185">Reference proteome</keyword>
<dbReference type="InterPro" id="IPR001789">
    <property type="entry name" value="Sig_transdc_resp-reg_receiver"/>
</dbReference>
<evidence type="ECO:0000256" key="3">
    <source>
        <dbReference type="ARBA" id="ARBA00023015"/>
    </source>
</evidence>
<proteinExistence type="predicted"/>
<protein>
    <recommendedName>
        <fullName evidence="7">Response regulatory domain-containing protein</fullName>
    </recommendedName>
</protein>
<keyword evidence="2" id="KW-0902">Two-component regulatory system</keyword>
<evidence type="ECO:0000256" key="6">
    <source>
        <dbReference type="PROSITE-ProRule" id="PRU00169"/>
    </source>
</evidence>
<keyword evidence="1 6" id="KW-0597">Phosphoprotein</keyword>